<evidence type="ECO:0000313" key="2">
    <source>
        <dbReference type="EMBL" id="QKJ31924.1"/>
    </source>
</evidence>
<evidence type="ECO:0000313" key="3">
    <source>
        <dbReference type="Proteomes" id="UP000505355"/>
    </source>
</evidence>
<dbReference type="KEGG" id="mmab:HQ865_19855"/>
<evidence type="ECO:0000256" key="1">
    <source>
        <dbReference type="SAM" id="Phobius"/>
    </source>
</evidence>
<dbReference type="RefSeq" id="WP_173416578.1">
    <property type="nucleotide sequence ID" value="NZ_CP054139.1"/>
</dbReference>
<protein>
    <submittedName>
        <fullName evidence="2">Uncharacterized protein</fullName>
    </submittedName>
</protein>
<keyword evidence="1" id="KW-0472">Membrane</keyword>
<dbReference type="AlphaFoldDB" id="A0A7D4QE65"/>
<sequence>MIGCAFINVGLLIAAGAYYFFLEKKVAKIQDSKNASFSAQAFAQQIVQNHGLNLDAPLRTRKSTLQHQANAPSAHRPPCSARFHPEALLLSEKQTCHG</sequence>
<dbReference type="EMBL" id="CP054139">
    <property type="protein sequence ID" value="QKJ31924.1"/>
    <property type="molecule type" value="Genomic_DNA"/>
</dbReference>
<reference evidence="2 3" key="1">
    <citation type="submission" date="2020-05" db="EMBL/GenBank/DDBJ databases">
        <title>Mucilaginibacter mali sp. nov.</title>
        <authorList>
            <person name="Kim H.S."/>
            <person name="Lee K.C."/>
            <person name="Suh M.K."/>
            <person name="Kim J.-S."/>
            <person name="Han K.-I."/>
            <person name="Eom M.K."/>
            <person name="Shin Y.K."/>
            <person name="Lee J.-S."/>
        </authorList>
    </citation>
    <scope>NUCLEOTIDE SEQUENCE [LARGE SCALE GENOMIC DNA]</scope>
    <source>
        <strain evidence="2 3">G2-14</strain>
    </source>
</reference>
<keyword evidence="3" id="KW-1185">Reference proteome</keyword>
<organism evidence="2 3">
    <name type="scientific">Mucilaginibacter mali</name>
    <dbReference type="NCBI Taxonomy" id="2740462"/>
    <lineage>
        <taxon>Bacteria</taxon>
        <taxon>Pseudomonadati</taxon>
        <taxon>Bacteroidota</taxon>
        <taxon>Sphingobacteriia</taxon>
        <taxon>Sphingobacteriales</taxon>
        <taxon>Sphingobacteriaceae</taxon>
        <taxon>Mucilaginibacter</taxon>
    </lineage>
</organism>
<accession>A0A7D4QE65</accession>
<gene>
    <name evidence="2" type="ORF">HQ865_19855</name>
</gene>
<dbReference type="Proteomes" id="UP000505355">
    <property type="component" value="Chromosome"/>
</dbReference>
<name>A0A7D4QE65_9SPHI</name>
<keyword evidence="1" id="KW-0812">Transmembrane</keyword>
<feature type="transmembrane region" description="Helical" evidence="1">
    <location>
        <begin position="6"/>
        <end position="22"/>
    </location>
</feature>
<proteinExistence type="predicted"/>
<keyword evidence="1" id="KW-1133">Transmembrane helix</keyword>